<keyword evidence="1" id="KW-0732">Signal</keyword>
<dbReference type="OMA" id="WPDFEKT"/>
<dbReference type="Ensembl" id="ENSSFAT00005001660.1">
    <property type="protein sequence ID" value="ENSSFAP00005001558.1"/>
    <property type="gene ID" value="ENSSFAG00005001108.1"/>
</dbReference>
<reference evidence="2" key="1">
    <citation type="submission" date="2019-06" db="EMBL/GenBank/DDBJ databases">
        <authorList>
            <consortium name="Wellcome Sanger Institute Data Sharing"/>
        </authorList>
    </citation>
    <scope>NUCLEOTIDE SEQUENCE [LARGE SCALE GENOMIC DNA]</scope>
</reference>
<organism evidence="2 3">
    <name type="scientific">Salarias fasciatus</name>
    <name type="common">Jewelled blenny</name>
    <name type="synonym">Blennius fasciatus</name>
    <dbReference type="NCBI Taxonomy" id="181472"/>
    <lineage>
        <taxon>Eukaryota</taxon>
        <taxon>Metazoa</taxon>
        <taxon>Chordata</taxon>
        <taxon>Craniata</taxon>
        <taxon>Vertebrata</taxon>
        <taxon>Euteleostomi</taxon>
        <taxon>Actinopterygii</taxon>
        <taxon>Neopterygii</taxon>
        <taxon>Teleostei</taxon>
        <taxon>Neoteleostei</taxon>
        <taxon>Acanthomorphata</taxon>
        <taxon>Ovalentaria</taxon>
        <taxon>Blenniimorphae</taxon>
        <taxon>Blenniiformes</taxon>
        <taxon>Blennioidei</taxon>
        <taxon>Blenniidae</taxon>
        <taxon>Salariinae</taxon>
        <taxon>Salarias</taxon>
    </lineage>
</organism>
<dbReference type="InterPro" id="IPR029170">
    <property type="entry name" value="FAM180"/>
</dbReference>
<evidence type="ECO:0000313" key="3">
    <source>
        <dbReference type="Proteomes" id="UP000472267"/>
    </source>
</evidence>
<reference evidence="2" key="3">
    <citation type="submission" date="2025-09" db="UniProtKB">
        <authorList>
            <consortium name="Ensembl"/>
        </authorList>
    </citation>
    <scope>IDENTIFICATION</scope>
</reference>
<dbReference type="Pfam" id="PF15173">
    <property type="entry name" value="FAM180"/>
    <property type="match status" value="1"/>
</dbReference>
<reference evidence="2" key="2">
    <citation type="submission" date="2025-08" db="UniProtKB">
        <authorList>
            <consortium name="Ensembl"/>
        </authorList>
    </citation>
    <scope>IDENTIFICATION</scope>
</reference>
<dbReference type="PANTHER" id="PTHR34034">
    <property type="entry name" value="PROTEIN FAM180A-RELATED"/>
    <property type="match status" value="1"/>
</dbReference>
<dbReference type="Proteomes" id="UP000472267">
    <property type="component" value="Chromosome 17"/>
</dbReference>
<accession>A0A672F6D7</accession>
<feature type="signal peptide" evidence="1">
    <location>
        <begin position="1"/>
        <end position="21"/>
    </location>
</feature>
<evidence type="ECO:0000313" key="2">
    <source>
        <dbReference type="Ensembl" id="ENSSFAP00005001558.1"/>
    </source>
</evidence>
<proteinExistence type="predicted"/>
<dbReference type="AlphaFoldDB" id="A0A672F6D7"/>
<keyword evidence="3" id="KW-1185">Reference proteome</keyword>
<dbReference type="PANTHER" id="PTHR34034:SF2">
    <property type="entry name" value="PROTEIN FAM180A"/>
    <property type="match status" value="1"/>
</dbReference>
<dbReference type="OrthoDB" id="8913792at2759"/>
<dbReference type="InParanoid" id="A0A672F6D7"/>
<dbReference type="GeneID" id="115404386"/>
<feature type="chain" id="PRO_5025513571" evidence="1">
    <location>
        <begin position="22"/>
        <end position="167"/>
    </location>
</feature>
<sequence>MQWRALLVFAYLSASIHEAGSQHYGKALFPSASRIKRGTPALMNPTFQHSVDDANLLFEILLAGMEIRGGGRSLLIPDEELASLSCVEKLEVLCEDVLPKTLPDVRRLAAELERRRTPLSRADFERTVLTLVFSAQTAAQVADRHQREMWTDAALRLFRAVRKDLEL</sequence>
<dbReference type="RefSeq" id="XP_029969549.1">
    <property type="nucleotide sequence ID" value="XM_030113689.1"/>
</dbReference>
<protein>
    <submittedName>
        <fullName evidence="2">Protein FAM180A-like</fullName>
    </submittedName>
</protein>
<evidence type="ECO:0000256" key="1">
    <source>
        <dbReference type="SAM" id="SignalP"/>
    </source>
</evidence>
<dbReference type="RefSeq" id="XP_029969548.1">
    <property type="nucleotide sequence ID" value="XM_030113688.1"/>
</dbReference>
<gene>
    <name evidence="2" type="primary">LOC115404386</name>
</gene>
<name>A0A672F6D7_SALFA</name>
<dbReference type="CTD" id="389558"/>